<dbReference type="RefSeq" id="WP_231463017.1">
    <property type="nucleotide sequence ID" value="NZ_JAJOHW010000089.1"/>
</dbReference>
<dbReference type="CDD" id="cd04301">
    <property type="entry name" value="NAT_SF"/>
    <property type="match status" value="1"/>
</dbReference>
<evidence type="ECO:0000259" key="1">
    <source>
        <dbReference type="PROSITE" id="PS51186"/>
    </source>
</evidence>
<protein>
    <submittedName>
        <fullName evidence="2">GNAT family N-acetyltransferase</fullName>
        <ecNumber evidence="2">2.3.-.-</ecNumber>
    </submittedName>
</protein>
<dbReference type="EC" id="2.3.-.-" evidence="2"/>
<dbReference type="Pfam" id="PF00583">
    <property type="entry name" value="Acetyltransf_1"/>
    <property type="match status" value="1"/>
</dbReference>
<feature type="domain" description="N-acetyltransferase" evidence="1">
    <location>
        <begin position="110"/>
        <end position="237"/>
    </location>
</feature>
<proteinExistence type="predicted"/>
<evidence type="ECO:0000313" key="3">
    <source>
        <dbReference type="Proteomes" id="UP001595999"/>
    </source>
</evidence>
<reference evidence="3" key="1">
    <citation type="journal article" date="2019" name="Int. J. Syst. Evol. Microbiol.">
        <title>The Global Catalogue of Microorganisms (GCM) 10K type strain sequencing project: providing services to taxonomists for standard genome sequencing and annotation.</title>
        <authorList>
            <consortium name="The Broad Institute Genomics Platform"/>
            <consortium name="The Broad Institute Genome Sequencing Center for Infectious Disease"/>
            <person name="Wu L."/>
            <person name="Ma J."/>
        </authorList>
    </citation>
    <scope>NUCLEOTIDE SEQUENCE [LARGE SCALE GENOMIC DNA]</scope>
    <source>
        <strain evidence="3">CGMCC 4.7608</strain>
    </source>
</reference>
<dbReference type="InterPro" id="IPR016181">
    <property type="entry name" value="Acyl_CoA_acyltransferase"/>
</dbReference>
<dbReference type="SUPFAM" id="SSF55729">
    <property type="entry name" value="Acyl-CoA N-acyltransferases (Nat)"/>
    <property type="match status" value="1"/>
</dbReference>
<keyword evidence="2" id="KW-0012">Acyltransferase</keyword>
<accession>A0ABV8ZYW3</accession>
<name>A0ABV8ZYW3_9NEIS</name>
<dbReference type="EMBL" id="JBHSEK010000017">
    <property type="protein sequence ID" value="MFC4491775.1"/>
    <property type="molecule type" value="Genomic_DNA"/>
</dbReference>
<dbReference type="PROSITE" id="PS51186">
    <property type="entry name" value="GNAT"/>
    <property type="match status" value="1"/>
</dbReference>
<dbReference type="GO" id="GO:0016746">
    <property type="term" value="F:acyltransferase activity"/>
    <property type="evidence" value="ECO:0007669"/>
    <property type="project" value="UniProtKB-KW"/>
</dbReference>
<keyword evidence="3" id="KW-1185">Reference proteome</keyword>
<keyword evidence="2" id="KW-0808">Transferase</keyword>
<dbReference type="InterPro" id="IPR000182">
    <property type="entry name" value="GNAT_dom"/>
</dbReference>
<sequence>MFSATVHDYWQAAFAGETLVYEDATLRIASCPRLDDETQGMLLEPQAGQRQALLRADLAQRLQLAQRQVWTMDSLRQALAAAGRTLHGADQIFYFPAVQLDALSQSPQPDGCRPLTPDDQALFAAFQGGASEQDLDAAYVELDHWLVMGVFAEGRLAGAGSLYPWRESSGIADMGLLTLPAFRRRGHAHKLARAMGRAALRRGFEPQYRSQPDNLASLAVARAAGLALYGSWDIIHG</sequence>
<dbReference type="Proteomes" id="UP001595999">
    <property type="component" value="Unassembled WGS sequence"/>
</dbReference>
<evidence type="ECO:0000313" key="2">
    <source>
        <dbReference type="EMBL" id="MFC4491775.1"/>
    </source>
</evidence>
<dbReference type="Gene3D" id="3.40.630.30">
    <property type="match status" value="1"/>
</dbReference>
<organism evidence="2 3">
    <name type="scientific">Chromobacterium aquaticum</name>
    <dbReference type="NCBI Taxonomy" id="467180"/>
    <lineage>
        <taxon>Bacteria</taxon>
        <taxon>Pseudomonadati</taxon>
        <taxon>Pseudomonadota</taxon>
        <taxon>Betaproteobacteria</taxon>
        <taxon>Neisseriales</taxon>
        <taxon>Chromobacteriaceae</taxon>
        <taxon>Chromobacterium</taxon>
    </lineage>
</organism>
<comment type="caution">
    <text evidence="2">The sequence shown here is derived from an EMBL/GenBank/DDBJ whole genome shotgun (WGS) entry which is preliminary data.</text>
</comment>
<gene>
    <name evidence="2" type="ORF">ACFO0R_19365</name>
</gene>